<keyword evidence="2" id="KW-1185">Reference proteome</keyword>
<evidence type="ECO:0000313" key="2">
    <source>
        <dbReference type="Proteomes" id="UP001605036"/>
    </source>
</evidence>
<comment type="caution">
    <text evidence="1">The sequence shown here is derived from an EMBL/GenBank/DDBJ whole genome shotgun (WGS) entry which is preliminary data.</text>
</comment>
<proteinExistence type="predicted"/>
<dbReference type="EMBL" id="JBHFFA010000007">
    <property type="protein sequence ID" value="KAL2613187.1"/>
    <property type="molecule type" value="Genomic_DNA"/>
</dbReference>
<sequence>MKSAATRHLFSGSRGLKEFTSCRLTKAGDSKRQLIDPVVIYLLGRRVGLKKDNGVSENGKLSESESSKA</sequence>
<accession>A0ABD1XW64</accession>
<organism evidence="1 2">
    <name type="scientific">Riccia fluitans</name>
    <dbReference type="NCBI Taxonomy" id="41844"/>
    <lineage>
        <taxon>Eukaryota</taxon>
        <taxon>Viridiplantae</taxon>
        <taxon>Streptophyta</taxon>
        <taxon>Embryophyta</taxon>
        <taxon>Marchantiophyta</taxon>
        <taxon>Marchantiopsida</taxon>
        <taxon>Marchantiidae</taxon>
        <taxon>Marchantiales</taxon>
        <taxon>Ricciaceae</taxon>
        <taxon>Riccia</taxon>
    </lineage>
</organism>
<protein>
    <submittedName>
        <fullName evidence="1">Uncharacterized protein</fullName>
    </submittedName>
</protein>
<reference evidence="1 2" key="1">
    <citation type="submission" date="2024-09" db="EMBL/GenBank/DDBJ databases">
        <title>Chromosome-scale assembly of Riccia fluitans.</title>
        <authorList>
            <person name="Paukszto L."/>
            <person name="Sawicki J."/>
            <person name="Karawczyk K."/>
            <person name="Piernik-Szablinska J."/>
            <person name="Szczecinska M."/>
            <person name="Mazdziarz M."/>
        </authorList>
    </citation>
    <scope>NUCLEOTIDE SEQUENCE [LARGE SCALE GENOMIC DNA]</scope>
    <source>
        <strain evidence="1">Rf_01</strain>
        <tissue evidence="1">Aerial parts of the thallus</tissue>
    </source>
</reference>
<dbReference type="AlphaFoldDB" id="A0ABD1XW64"/>
<evidence type="ECO:0000313" key="1">
    <source>
        <dbReference type="EMBL" id="KAL2613187.1"/>
    </source>
</evidence>
<dbReference type="Proteomes" id="UP001605036">
    <property type="component" value="Unassembled WGS sequence"/>
</dbReference>
<name>A0ABD1XW64_9MARC</name>
<gene>
    <name evidence="1" type="ORF">R1flu_024879</name>
</gene>